<dbReference type="SMART" id="SM00382">
    <property type="entry name" value="AAA"/>
    <property type="match status" value="1"/>
</dbReference>
<keyword evidence="2" id="KW-0547">Nucleotide-binding</keyword>
<organism evidence="5 6">
    <name type="scientific">Vagococcus hydrophili</name>
    <dbReference type="NCBI Taxonomy" id="2714947"/>
    <lineage>
        <taxon>Bacteria</taxon>
        <taxon>Bacillati</taxon>
        <taxon>Bacillota</taxon>
        <taxon>Bacilli</taxon>
        <taxon>Lactobacillales</taxon>
        <taxon>Enterococcaceae</taxon>
        <taxon>Vagococcus</taxon>
    </lineage>
</organism>
<dbReference type="GO" id="GO:0005524">
    <property type="term" value="F:ATP binding"/>
    <property type="evidence" value="ECO:0007669"/>
    <property type="project" value="UniProtKB-KW"/>
</dbReference>
<dbReference type="AlphaFoldDB" id="A0A6G8AWQ1"/>
<dbReference type="Proteomes" id="UP000501747">
    <property type="component" value="Chromosome"/>
</dbReference>
<gene>
    <name evidence="5" type="ORF">G7082_13215</name>
</gene>
<dbReference type="RefSeq" id="WP_166035647.1">
    <property type="nucleotide sequence ID" value="NZ_CP049887.1"/>
</dbReference>
<keyword evidence="6" id="KW-1185">Reference proteome</keyword>
<evidence type="ECO:0000259" key="4">
    <source>
        <dbReference type="PROSITE" id="PS50893"/>
    </source>
</evidence>
<evidence type="ECO:0000313" key="6">
    <source>
        <dbReference type="Proteomes" id="UP000501747"/>
    </source>
</evidence>
<dbReference type="SUPFAM" id="SSF52540">
    <property type="entry name" value="P-loop containing nucleoside triphosphate hydrolases"/>
    <property type="match status" value="1"/>
</dbReference>
<dbReference type="PANTHER" id="PTHR42939:SF1">
    <property type="entry name" value="ABC TRANSPORTER ATP-BINDING PROTEIN ALBC-RELATED"/>
    <property type="match status" value="1"/>
</dbReference>
<dbReference type="EMBL" id="CP049887">
    <property type="protein sequence ID" value="QIL49389.1"/>
    <property type="molecule type" value="Genomic_DNA"/>
</dbReference>
<dbReference type="Gene3D" id="3.40.50.300">
    <property type="entry name" value="P-loop containing nucleotide triphosphate hydrolases"/>
    <property type="match status" value="1"/>
</dbReference>
<feature type="domain" description="ABC transporter" evidence="4">
    <location>
        <begin position="1"/>
        <end position="226"/>
    </location>
</feature>
<evidence type="ECO:0000256" key="1">
    <source>
        <dbReference type="ARBA" id="ARBA00022448"/>
    </source>
</evidence>
<dbReference type="Pfam" id="PF00005">
    <property type="entry name" value="ABC_tran"/>
    <property type="match status" value="1"/>
</dbReference>
<protein>
    <submittedName>
        <fullName evidence="5">ABC transporter ATP-binding protein</fullName>
    </submittedName>
</protein>
<keyword evidence="1" id="KW-0813">Transport</keyword>
<dbReference type="InterPro" id="IPR027417">
    <property type="entry name" value="P-loop_NTPase"/>
</dbReference>
<evidence type="ECO:0000256" key="2">
    <source>
        <dbReference type="ARBA" id="ARBA00022741"/>
    </source>
</evidence>
<sequence>MKIKQLKKVINKKIILDDINFELNPGEIIGLVGRNGTGKTTLFRTMAEYYKKDGGDILIDNQSLTENQLLKEQLFYIDDQFNYLASQTPKTLEFYYKELYSAFDSEKYYSLLKKYQFDINYKISNYSKGFQALFKVILAFSCQARYYILDEPFDGLDLIIRKKVITLILNEVSVNRCGVIISSHNLLELENIIDRALIIQNGSITKEFNLETINRDFKKIQMVFRKKDIPKLVKDNCKIIQVQGRVLIGIFESLDEQLYEEILALDPVLFDEVQMNLEDLYSSQFTDESDYQLFN</sequence>
<proteinExistence type="predicted"/>
<dbReference type="InterPro" id="IPR003439">
    <property type="entry name" value="ABC_transporter-like_ATP-bd"/>
</dbReference>
<dbReference type="PROSITE" id="PS50893">
    <property type="entry name" value="ABC_TRANSPORTER_2"/>
    <property type="match status" value="1"/>
</dbReference>
<dbReference type="PANTHER" id="PTHR42939">
    <property type="entry name" value="ABC TRANSPORTER ATP-BINDING PROTEIN ALBC-RELATED"/>
    <property type="match status" value="1"/>
</dbReference>
<dbReference type="InterPro" id="IPR051782">
    <property type="entry name" value="ABC_Transporter_VariousFunc"/>
</dbReference>
<dbReference type="GO" id="GO:0016887">
    <property type="term" value="F:ATP hydrolysis activity"/>
    <property type="evidence" value="ECO:0007669"/>
    <property type="project" value="InterPro"/>
</dbReference>
<evidence type="ECO:0000313" key="5">
    <source>
        <dbReference type="EMBL" id="QIL49389.1"/>
    </source>
</evidence>
<evidence type="ECO:0000256" key="3">
    <source>
        <dbReference type="ARBA" id="ARBA00022840"/>
    </source>
</evidence>
<dbReference type="InterPro" id="IPR003593">
    <property type="entry name" value="AAA+_ATPase"/>
</dbReference>
<name>A0A6G8AWQ1_9ENTE</name>
<dbReference type="KEGG" id="vhy:G7082_13215"/>
<accession>A0A6G8AWQ1</accession>
<reference evidence="5 6" key="1">
    <citation type="submission" date="2020-03" db="EMBL/GenBank/DDBJ databases">
        <title>Vagococcus sp. nov., isolated from beetles.</title>
        <authorList>
            <person name="Hyun D.-W."/>
            <person name="Bae J.-W."/>
        </authorList>
    </citation>
    <scope>NUCLEOTIDE SEQUENCE [LARGE SCALE GENOMIC DNA]</scope>
    <source>
        <strain evidence="5 6">HDW17B</strain>
    </source>
</reference>
<keyword evidence="3 5" id="KW-0067">ATP-binding</keyword>